<evidence type="ECO:0000313" key="7">
    <source>
        <dbReference type="EMBL" id="TIH40328.1"/>
    </source>
</evidence>
<feature type="domain" description="ABC-2 type transporter transmembrane" evidence="6">
    <location>
        <begin position="28"/>
        <end position="611"/>
    </location>
</feature>
<dbReference type="Pfam" id="PF12698">
    <property type="entry name" value="ABC2_membrane_3"/>
    <property type="match status" value="1"/>
</dbReference>
<dbReference type="PANTHER" id="PTHR43077:SF5">
    <property type="entry name" value="PHAGE INFECTION PROTEIN"/>
    <property type="match status" value="1"/>
</dbReference>
<feature type="transmembrane region" description="Helical" evidence="5">
    <location>
        <begin position="436"/>
        <end position="457"/>
    </location>
</feature>
<dbReference type="AlphaFoldDB" id="A0A4T2CD53"/>
<dbReference type="PANTHER" id="PTHR43077">
    <property type="entry name" value="TRANSPORT PERMEASE YVFS-RELATED"/>
    <property type="match status" value="1"/>
</dbReference>
<evidence type="ECO:0000256" key="5">
    <source>
        <dbReference type="SAM" id="Phobius"/>
    </source>
</evidence>
<gene>
    <name evidence="7" type="ORF">D4765_01875</name>
</gene>
<keyword evidence="3 5" id="KW-1133">Transmembrane helix</keyword>
<dbReference type="EMBL" id="QYRT01000003">
    <property type="protein sequence ID" value="TIH40328.1"/>
    <property type="molecule type" value="Genomic_DNA"/>
</dbReference>
<keyword evidence="2 5" id="KW-0812">Transmembrane</keyword>
<dbReference type="Proteomes" id="UP000306192">
    <property type="component" value="Unassembled WGS sequence"/>
</dbReference>
<accession>A0A4T2CD53</accession>
<dbReference type="GO" id="GO:0016020">
    <property type="term" value="C:membrane"/>
    <property type="evidence" value="ECO:0007669"/>
    <property type="project" value="UniProtKB-SubCell"/>
</dbReference>
<dbReference type="NCBIfam" id="TIGR03062">
    <property type="entry name" value="pip_yhgE_Cterm"/>
    <property type="match status" value="1"/>
</dbReference>
<evidence type="ECO:0000259" key="6">
    <source>
        <dbReference type="Pfam" id="PF12698"/>
    </source>
</evidence>
<dbReference type="OrthoDB" id="9811483at2"/>
<evidence type="ECO:0000256" key="3">
    <source>
        <dbReference type="ARBA" id="ARBA00022989"/>
    </source>
</evidence>
<dbReference type="InterPro" id="IPR023908">
    <property type="entry name" value="xxxLxxG_rpt"/>
</dbReference>
<dbReference type="RefSeq" id="WP_136640537.1">
    <property type="nucleotide sequence ID" value="NZ_QYRT01000003.1"/>
</dbReference>
<evidence type="ECO:0000256" key="2">
    <source>
        <dbReference type="ARBA" id="ARBA00022692"/>
    </source>
</evidence>
<organism evidence="7 8">
    <name type="scientific">Subtercola vilae</name>
    <dbReference type="NCBI Taxonomy" id="2056433"/>
    <lineage>
        <taxon>Bacteria</taxon>
        <taxon>Bacillati</taxon>
        <taxon>Actinomycetota</taxon>
        <taxon>Actinomycetes</taxon>
        <taxon>Micrococcales</taxon>
        <taxon>Microbacteriaceae</taxon>
        <taxon>Subtercola</taxon>
    </lineage>
</organism>
<feature type="transmembrane region" description="Helical" evidence="5">
    <location>
        <begin position="478"/>
        <end position="497"/>
    </location>
</feature>
<dbReference type="InterPro" id="IPR051328">
    <property type="entry name" value="T7SS_ABC-Transporter"/>
</dbReference>
<reference evidence="7 8" key="1">
    <citation type="journal article" date="2019" name="Microorganisms">
        <title>Systematic Affiliation and Genome Analysis of Subtercola vilae DB165(T) with Particular Emphasis on Cold Adaptation of an Isolate from a High-Altitude Cold Volcano Lake.</title>
        <authorList>
            <person name="Villalobos A.S."/>
            <person name="Wiese J."/>
            <person name="Imhoff J.F."/>
            <person name="Dorador C."/>
            <person name="Keller A."/>
            <person name="Hentschel U."/>
        </authorList>
    </citation>
    <scope>NUCLEOTIDE SEQUENCE [LARGE SCALE GENOMIC DNA]</scope>
    <source>
        <strain evidence="7 8">DB165</strain>
    </source>
</reference>
<dbReference type="NCBIfam" id="TIGR03061">
    <property type="entry name" value="pip_yhgE_Nterm"/>
    <property type="match status" value="1"/>
</dbReference>
<dbReference type="InterPro" id="IPR017501">
    <property type="entry name" value="Phage_infect_YhgE_C"/>
</dbReference>
<feature type="transmembrane region" description="Helical" evidence="5">
    <location>
        <begin position="593"/>
        <end position="616"/>
    </location>
</feature>
<sequence length="668" mass="65644">MSSHAASAPVRSHRRRRAWWLTLAALAVVVVPLAANGLFSSAFSNVGDNLNKVPAALVNNDKLITTTAADGTKSTVFAGRGLVTQLTGSGQTGFDWNVTNSADAAKGLADGTYYAVLTIPEDFSAQINTLATPTPQQGAINITTDNSHGYLAGVVASTVGSALKAGFGQTVTAQVVNGVYSSFGTIGAQLSSAATGAGQLASGAGTLTDGLNQLATGAGSAATGASQLSSGVTQYTDGVDSLAGGVATLDSKTAGLSALSDGVAKYTSGVSTLAGGFDQLAPGIRAAISTNPNLDEATKQTLLGSYSQLSGGLSQAAAGGSTLSSSTASGVDALQSGIGQLNSGAAQLSAGSSQLRSGASDLSGGLATLASGTQQSAAGASQLTTGATTLQTGLQSGAAALTKNTATDPAAAAKVAADPIAVNVATENGGGSIGQVIAILLIPAGLWVGALAVFLLLRPLTASLLASSASTARLVGRVFGRASAFAVLQALLVVGYLHLSLGAAWSSLPATLGFALLIALAFTAFHQFLSAAFGRIGAVVSIILFAVQFATTAGVYPVQILSGPFQFISSISPLAYAVSGIQGILTGGAAGPVWSSVVVLAILLLVSMLASGVALARRRNPVRTGWVLVGADARPTSPRGDGRVRGSAPAVAVTDDASAAGSPASGIA</sequence>
<comment type="subcellular location">
    <subcellularLocation>
        <location evidence="1">Membrane</location>
        <topology evidence="1">Multi-pass membrane protein</topology>
    </subcellularLocation>
</comment>
<evidence type="ECO:0000313" key="8">
    <source>
        <dbReference type="Proteomes" id="UP000306192"/>
    </source>
</evidence>
<comment type="caution">
    <text evidence="7">The sequence shown here is derived from an EMBL/GenBank/DDBJ whole genome shotgun (WGS) entry which is preliminary data.</text>
</comment>
<keyword evidence="8" id="KW-1185">Reference proteome</keyword>
<keyword evidence="4 5" id="KW-0472">Membrane</keyword>
<dbReference type="Gene3D" id="1.10.287.950">
    <property type="entry name" value="Methyl-accepting chemotaxis protein"/>
    <property type="match status" value="1"/>
</dbReference>
<name>A0A4T2CD53_9MICO</name>
<feature type="transmembrane region" description="Helical" evidence="5">
    <location>
        <begin position="536"/>
        <end position="556"/>
    </location>
</feature>
<protein>
    <submittedName>
        <fullName evidence="7">YhgE/Pip domain-containing protein</fullName>
    </submittedName>
</protein>
<evidence type="ECO:0000256" key="1">
    <source>
        <dbReference type="ARBA" id="ARBA00004141"/>
    </source>
</evidence>
<evidence type="ECO:0000256" key="4">
    <source>
        <dbReference type="ARBA" id="ARBA00023136"/>
    </source>
</evidence>
<dbReference type="InterPro" id="IPR013525">
    <property type="entry name" value="ABC2_TM"/>
</dbReference>
<proteinExistence type="predicted"/>
<dbReference type="InterPro" id="IPR017500">
    <property type="entry name" value="Phage_infect_YhgE_N"/>
</dbReference>
<feature type="transmembrane region" description="Helical" evidence="5">
    <location>
        <begin position="503"/>
        <end position="524"/>
    </location>
</feature>
<dbReference type="NCBIfam" id="TIGR03057">
    <property type="entry name" value="xxxLxxG_by_4"/>
    <property type="match status" value="4"/>
</dbReference>
<dbReference type="GO" id="GO:0140359">
    <property type="term" value="F:ABC-type transporter activity"/>
    <property type="evidence" value="ECO:0007669"/>
    <property type="project" value="InterPro"/>
</dbReference>
<dbReference type="SUPFAM" id="SSF58104">
    <property type="entry name" value="Methyl-accepting chemotaxis protein (MCP) signaling domain"/>
    <property type="match status" value="1"/>
</dbReference>
<dbReference type="Gene3D" id="3.40.1710.10">
    <property type="entry name" value="abc type-2 transporter like domain"/>
    <property type="match status" value="1"/>
</dbReference>